<accession>A0A0P4VGM1</accession>
<reference evidence="3" key="1">
    <citation type="journal article" date="2016" name="PLoS Negl. Trop. Dis.">
        <title>A Deep Insight into the Sialome of Rhodnius neglectus, a Vector of Chagas Disease.</title>
        <authorList>
            <person name="Santiago P.B."/>
            <person name="Assumpcao T.C."/>
            <person name="Araujo C.N."/>
            <person name="Bastos I.M."/>
            <person name="Neves D."/>
            <person name="Silva I.G."/>
            <person name="Charneau S."/>
            <person name="Queiroz R.M."/>
            <person name="Raiol T."/>
            <person name="Oliveira J.V."/>
            <person name="Sousa M.V."/>
            <person name="Calvo E."/>
            <person name="Ribeiro J.M."/>
            <person name="Santana J.M."/>
        </authorList>
    </citation>
    <scope>NUCLEOTIDE SEQUENCE</scope>
    <source>
        <tissue evidence="3">Salivary glands</tissue>
    </source>
</reference>
<feature type="region of interest" description="Disordered" evidence="1">
    <location>
        <begin position="80"/>
        <end position="104"/>
    </location>
</feature>
<dbReference type="EMBL" id="GDKW01004089">
    <property type="protein sequence ID" value="JAI52506.1"/>
    <property type="molecule type" value="mRNA"/>
</dbReference>
<protein>
    <submittedName>
        <fullName evidence="3">Putative secreted protein</fullName>
    </submittedName>
</protein>
<proteinExistence type="evidence at transcript level"/>
<evidence type="ECO:0000313" key="3">
    <source>
        <dbReference type="EMBL" id="JAI52506.1"/>
    </source>
</evidence>
<evidence type="ECO:0000256" key="2">
    <source>
        <dbReference type="SAM" id="SignalP"/>
    </source>
</evidence>
<feature type="signal peptide" evidence="2">
    <location>
        <begin position="1"/>
        <end position="22"/>
    </location>
</feature>
<organism evidence="3">
    <name type="scientific">Rhodnius neglectus</name>
    <dbReference type="NCBI Taxonomy" id="72488"/>
    <lineage>
        <taxon>Eukaryota</taxon>
        <taxon>Metazoa</taxon>
        <taxon>Ecdysozoa</taxon>
        <taxon>Arthropoda</taxon>
        <taxon>Hexapoda</taxon>
        <taxon>Insecta</taxon>
        <taxon>Pterygota</taxon>
        <taxon>Neoptera</taxon>
        <taxon>Paraneoptera</taxon>
        <taxon>Hemiptera</taxon>
        <taxon>Heteroptera</taxon>
        <taxon>Panheteroptera</taxon>
        <taxon>Cimicomorpha</taxon>
        <taxon>Reduviidae</taxon>
        <taxon>Triatominae</taxon>
        <taxon>Rhodnius</taxon>
    </lineage>
</organism>
<evidence type="ECO:0000256" key="1">
    <source>
        <dbReference type="SAM" id="MobiDB-lite"/>
    </source>
</evidence>
<sequence length="215" mass="23751">MNSSNYMALCLGLILLISLSQAKYYRIHPNYGFVDWVRGKRQSHPDVTQARLPLVPFQSSPPAELPSSLVPLEYLTPPAIDAPIGDQPSSTSQTTTPPPAQIPVQRGEKWELGYDAGDLLVPPLQDEQSTDYNSLKFQLSNTPLEVITASSPKLIPGEILPFEQEIAASEVSGRINGKFGGSFDEPNYQIDNRHVHSFVKTDPHGHFKWGVHIGH</sequence>
<feature type="chain" id="PRO_5006069842" evidence="2">
    <location>
        <begin position="23"/>
        <end position="215"/>
    </location>
</feature>
<keyword evidence="2" id="KW-0732">Signal</keyword>
<name>A0A0P4VGM1_9HEMI</name>
<dbReference type="AlphaFoldDB" id="A0A0P4VGM1"/>